<dbReference type="Proteomes" id="UP001302652">
    <property type="component" value="Chromosome 1"/>
</dbReference>
<gene>
    <name evidence="7" type="ORF">RW095_27905</name>
</gene>
<dbReference type="InterPro" id="IPR036196">
    <property type="entry name" value="Ptyr_pPase_sf"/>
</dbReference>
<dbReference type="Pfam" id="PF01451">
    <property type="entry name" value="LMWPc"/>
    <property type="match status" value="1"/>
</dbReference>
<keyword evidence="3" id="KW-0378">Hydrolase</keyword>
<keyword evidence="4" id="KW-0904">Protein phosphatase</keyword>
<evidence type="ECO:0000256" key="3">
    <source>
        <dbReference type="ARBA" id="ARBA00022801"/>
    </source>
</evidence>
<organism evidence="7 8">
    <name type="scientific">Paraburkholderia kirstenboschensis</name>
    <dbReference type="NCBI Taxonomy" id="1245436"/>
    <lineage>
        <taxon>Bacteria</taxon>
        <taxon>Pseudomonadati</taxon>
        <taxon>Pseudomonadota</taxon>
        <taxon>Betaproteobacteria</taxon>
        <taxon>Burkholderiales</taxon>
        <taxon>Burkholderiaceae</taxon>
        <taxon>Paraburkholderia</taxon>
    </lineage>
</organism>
<dbReference type="EMBL" id="CP136513">
    <property type="protein sequence ID" value="WOD20030.1"/>
    <property type="molecule type" value="Genomic_DNA"/>
</dbReference>
<evidence type="ECO:0000259" key="6">
    <source>
        <dbReference type="SMART" id="SM00226"/>
    </source>
</evidence>
<dbReference type="Gene3D" id="3.40.50.2300">
    <property type="match status" value="1"/>
</dbReference>
<evidence type="ECO:0000256" key="1">
    <source>
        <dbReference type="ARBA" id="ARBA00011063"/>
    </source>
</evidence>
<protein>
    <recommendedName>
        <fullName evidence="2">protein-tyrosine-phosphatase</fullName>
        <ecNumber evidence="2">3.1.3.48</ecNumber>
    </recommendedName>
</protein>
<reference evidence="7 8" key="1">
    <citation type="submission" date="2023-10" db="EMBL/GenBank/DDBJ databases">
        <title>Surface-active antibiotics is a multifunctional adaptation for post-fire microbes.</title>
        <authorList>
            <person name="Liu M.D."/>
            <person name="Du Y."/>
            <person name="Koupaei S.K."/>
            <person name="Kim N.R."/>
            <person name="Zhang W."/>
            <person name="Traxler M.F."/>
        </authorList>
    </citation>
    <scope>NUCLEOTIDE SEQUENCE [LARGE SCALE GENOMIC DNA]</scope>
    <source>
        <strain evidence="7 8">F3</strain>
    </source>
</reference>
<evidence type="ECO:0000313" key="8">
    <source>
        <dbReference type="Proteomes" id="UP001302652"/>
    </source>
</evidence>
<dbReference type="InterPro" id="IPR023485">
    <property type="entry name" value="Ptyr_pPase"/>
</dbReference>
<name>A0ABZ0ETB8_9BURK</name>
<evidence type="ECO:0000313" key="7">
    <source>
        <dbReference type="EMBL" id="WOD20030.1"/>
    </source>
</evidence>
<comment type="catalytic activity">
    <reaction evidence="5">
        <text>O-phospho-L-tyrosyl-[protein] + H2O = L-tyrosyl-[protein] + phosphate</text>
        <dbReference type="Rhea" id="RHEA:10684"/>
        <dbReference type="Rhea" id="RHEA-COMP:10136"/>
        <dbReference type="Rhea" id="RHEA-COMP:20101"/>
        <dbReference type="ChEBI" id="CHEBI:15377"/>
        <dbReference type="ChEBI" id="CHEBI:43474"/>
        <dbReference type="ChEBI" id="CHEBI:46858"/>
        <dbReference type="ChEBI" id="CHEBI:61978"/>
        <dbReference type="EC" id="3.1.3.48"/>
    </reaction>
</comment>
<dbReference type="InterPro" id="IPR050438">
    <property type="entry name" value="LMW_PTPase"/>
</dbReference>
<feature type="domain" description="Phosphotyrosine protein phosphatase I" evidence="6">
    <location>
        <begin position="3"/>
        <end position="149"/>
    </location>
</feature>
<dbReference type="PRINTS" id="PR00719">
    <property type="entry name" value="LMWPTPASE"/>
</dbReference>
<dbReference type="RefSeq" id="WP_317022012.1">
    <property type="nucleotide sequence ID" value="NZ_CP136513.1"/>
</dbReference>
<dbReference type="PANTHER" id="PTHR11717:SF31">
    <property type="entry name" value="LOW MOLECULAR WEIGHT PROTEIN-TYROSINE-PHOSPHATASE ETP-RELATED"/>
    <property type="match status" value="1"/>
</dbReference>
<evidence type="ECO:0000256" key="5">
    <source>
        <dbReference type="ARBA" id="ARBA00051722"/>
    </source>
</evidence>
<dbReference type="InterPro" id="IPR017867">
    <property type="entry name" value="Tyr_phospatase_low_mol_wt"/>
</dbReference>
<accession>A0ABZ0ETB8</accession>
<keyword evidence="8" id="KW-1185">Reference proteome</keyword>
<dbReference type="EC" id="3.1.3.48" evidence="2"/>
<dbReference type="SMART" id="SM00226">
    <property type="entry name" value="LMWPc"/>
    <property type="match status" value="1"/>
</dbReference>
<comment type="similarity">
    <text evidence="1">Belongs to the low molecular weight phosphotyrosine protein phosphatase family.</text>
</comment>
<evidence type="ECO:0000256" key="2">
    <source>
        <dbReference type="ARBA" id="ARBA00013064"/>
    </source>
</evidence>
<proteinExistence type="inferred from homology"/>
<dbReference type="SUPFAM" id="SSF52788">
    <property type="entry name" value="Phosphotyrosine protein phosphatases I"/>
    <property type="match status" value="1"/>
</dbReference>
<evidence type="ECO:0000256" key="4">
    <source>
        <dbReference type="ARBA" id="ARBA00022912"/>
    </source>
</evidence>
<dbReference type="PANTHER" id="PTHR11717">
    <property type="entry name" value="LOW MOLECULAR WEIGHT PROTEIN TYROSINE PHOSPHATASE"/>
    <property type="match status" value="1"/>
</dbReference>
<sequence>MFANVLIVCHANVCRSPAAEMLFKARQGARAHASAGSIAFHSAGVRAMNGHGMDPVMRRLLAERGVASGTHRSRRLDRQLVRSADLVLVSERAQVSEVEALDPASRGKVFPLGKWEDVPDVADPHGGEESAYRESLVLIEHLVMGWLKKIC</sequence>